<dbReference type="RefSeq" id="WP_330602916.1">
    <property type="nucleotide sequence ID" value="NZ_JACHEN010000022.1"/>
</dbReference>
<dbReference type="Gene3D" id="1.20.120.680">
    <property type="entry name" value="Formiminotetrahydrofolate cyclodeaminase monomer, up-and-down helical bundle"/>
    <property type="match status" value="1"/>
</dbReference>
<keyword evidence="3" id="KW-1185">Reference proteome</keyword>
<dbReference type="EMBL" id="JACHEN010000022">
    <property type="protein sequence ID" value="MBB6217322.1"/>
    <property type="molecule type" value="Genomic_DNA"/>
</dbReference>
<dbReference type="Pfam" id="PF04961">
    <property type="entry name" value="FTCD_C"/>
    <property type="match status" value="1"/>
</dbReference>
<reference evidence="2 3" key="1">
    <citation type="submission" date="2020-08" db="EMBL/GenBank/DDBJ databases">
        <title>Genomic Encyclopedia of Type Strains, Phase IV (KMG-IV): sequencing the most valuable type-strain genomes for metagenomic binning, comparative biology and taxonomic classification.</title>
        <authorList>
            <person name="Goeker M."/>
        </authorList>
    </citation>
    <scope>NUCLEOTIDE SEQUENCE [LARGE SCALE GENOMIC DNA]</scope>
    <source>
        <strain evidence="2 3">DSM 103526</strain>
    </source>
</reference>
<dbReference type="Proteomes" id="UP000579281">
    <property type="component" value="Unassembled WGS sequence"/>
</dbReference>
<comment type="caution">
    <text evidence="2">The sequence shown here is derived from an EMBL/GenBank/DDBJ whole genome shotgun (WGS) entry which is preliminary data.</text>
</comment>
<evidence type="ECO:0000313" key="3">
    <source>
        <dbReference type="Proteomes" id="UP000579281"/>
    </source>
</evidence>
<dbReference type="AlphaFoldDB" id="A0A841L2D2"/>
<dbReference type="InterPro" id="IPR036178">
    <property type="entry name" value="Formintransfe-cycloase-like_sf"/>
</dbReference>
<protein>
    <submittedName>
        <fullName evidence="2">Formiminotetrahydrofolate cyclodeaminase</fullName>
    </submittedName>
</protein>
<evidence type="ECO:0000313" key="2">
    <source>
        <dbReference type="EMBL" id="MBB6217322.1"/>
    </source>
</evidence>
<feature type="domain" description="Cyclodeaminase/cyclohydrolase" evidence="1">
    <location>
        <begin position="27"/>
        <end position="207"/>
    </location>
</feature>
<name>A0A841L2D2_9FIRM</name>
<evidence type="ECO:0000259" key="1">
    <source>
        <dbReference type="Pfam" id="PF04961"/>
    </source>
</evidence>
<sequence length="231" mass="25328">MDHEKRRQEIDTAFFNELGGIPLLEKSCDDFLQELSSKSPVPGGGGASAYVGALGMALGSMVGNLTLGKKKYKDVEEDIHELLGKSEEIILQLKDLVARDAEVFYPLSQAYGLPQNTEEEKKEKDEKLQQAIIGATIVPLDIARYCLKAIDLHGEYAQKGTRIAISDVGVGVAFCKAALQGAKLNVLINTKMMKDSVLKNDIECQLREIENEGIGKADQILQYVEELLTAE</sequence>
<gene>
    <name evidence="2" type="ORF">HNQ80_003441</name>
</gene>
<dbReference type="GO" id="GO:0003824">
    <property type="term" value="F:catalytic activity"/>
    <property type="evidence" value="ECO:0007669"/>
    <property type="project" value="InterPro"/>
</dbReference>
<dbReference type="SUPFAM" id="SSF101262">
    <property type="entry name" value="Methenyltetrahydrofolate cyclohydrolase-like"/>
    <property type="match status" value="1"/>
</dbReference>
<accession>A0A841L2D2</accession>
<proteinExistence type="predicted"/>
<dbReference type="InterPro" id="IPR007044">
    <property type="entry name" value="Cyclodeamin/CycHdrlase"/>
</dbReference>
<organism evidence="2 3">
    <name type="scientific">Anaerosolibacter carboniphilus</name>
    <dbReference type="NCBI Taxonomy" id="1417629"/>
    <lineage>
        <taxon>Bacteria</taxon>
        <taxon>Bacillati</taxon>
        <taxon>Bacillota</taxon>
        <taxon>Clostridia</taxon>
        <taxon>Peptostreptococcales</taxon>
        <taxon>Thermotaleaceae</taxon>
        <taxon>Anaerosolibacter</taxon>
    </lineage>
</organism>